<proteinExistence type="predicted"/>
<dbReference type="EMBL" id="KB308696">
    <property type="protein sequence ID" value="ELT96991.1"/>
    <property type="molecule type" value="Genomic_DNA"/>
</dbReference>
<dbReference type="EnsemblMetazoa" id="CapteT59258">
    <property type="protein sequence ID" value="CapteP59258"/>
    <property type="gene ID" value="CapteG59258"/>
</dbReference>
<dbReference type="STRING" id="283909.R7U003"/>
<reference evidence="3" key="3">
    <citation type="submission" date="2015-06" db="UniProtKB">
        <authorList>
            <consortium name="EnsemblMetazoa"/>
        </authorList>
    </citation>
    <scope>IDENTIFICATION</scope>
</reference>
<feature type="domain" description="DDE-1" evidence="1">
    <location>
        <begin position="1"/>
        <end position="56"/>
    </location>
</feature>
<reference evidence="4" key="1">
    <citation type="submission" date="2012-12" db="EMBL/GenBank/DDBJ databases">
        <authorList>
            <person name="Hellsten U."/>
            <person name="Grimwood J."/>
            <person name="Chapman J.A."/>
            <person name="Shapiro H."/>
            <person name="Aerts A."/>
            <person name="Otillar R.P."/>
            <person name="Terry A.Y."/>
            <person name="Boore J.L."/>
            <person name="Simakov O."/>
            <person name="Marletaz F."/>
            <person name="Cho S.-J."/>
            <person name="Edsinger-Gonzales E."/>
            <person name="Havlak P."/>
            <person name="Kuo D.-H."/>
            <person name="Larsson T."/>
            <person name="Lv J."/>
            <person name="Arendt D."/>
            <person name="Savage R."/>
            <person name="Osoegawa K."/>
            <person name="de Jong P."/>
            <person name="Lindberg D.R."/>
            <person name="Seaver E.C."/>
            <person name="Weisblat D.A."/>
            <person name="Putnam N.H."/>
            <person name="Grigoriev I.V."/>
            <person name="Rokhsar D.S."/>
        </authorList>
    </citation>
    <scope>NUCLEOTIDE SEQUENCE</scope>
    <source>
        <strain evidence="4">I ESC-2004</strain>
    </source>
</reference>
<evidence type="ECO:0000259" key="1">
    <source>
        <dbReference type="Pfam" id="PF03184"/>
    </source>
</evidence>
<dbReference type="OMA" id="SVENTIV"/>
<keyword evidence="4" id="KW-1185">Reference proteome</keyword>
<dbReference type="Proteomes" id="UP000014760">
    <property type="component" value="Unassembled WGS sequence"/>
</dbReference>
<dbReference type="InterPro" id="IPR004875">
    <property type="entry name" value="DDE_SF_endonuclease_dom"/>
</dbReference>
<dbReference type="HOGENOM" id="CLU_013929_2_4_1"/>
<dbReference type="GO" id="GO:0003676">
    <property type="term" value="F:nucleic acid binding"/>
    <property type="evidence" value="ECO:0007669"/>
    <property type="project" value="InterPro"/>
</dbReference>
<dbReference type="AlphaFoldDB" id="R7U003"/>
<sequence>LFILDNHESNASCRVIDIAREHGIVLLTIPPHTSHKLQPLDCTVYGPFKAAYDRAADAWLRSHPGKTIYDIPALANEAITARNIISGFRSTGIFPFN</sequence>
<evidence type="ECO:0000313" key="3">
    <source>
        <dbReference type="EnsemblMetazoa" id="CapteP59258"/>
    </source>
</evidence>
<organism evidence="2">
    <name type="scientific">Capitella teleta</name>
    <name type="common">Polychaete worm</name>
    <dbReference type="NCBI Taxonomy" id="283909"/>
    <lineage>
        <taxon>Eukaryota</taxon>
        <taxon>Metazoa</taxon>
        <taxon>Spiralia</taxon>
        <taxon>Lophotrochozoa</taxon>
        <taxon>Annelida</taxon>
        <taxon>Polychaeta</taxon>
        <taxon>Sedentaria</taxon>
        <taxon>Scolecida</taxon>
        <taxon>Capitellidae</taxon>
        <taxon>Capitella</taxon>
    </lineage>
</organism>
<dbReference type="OrthoDB" id="6277218at2759"/>
<evidence type="ECO:0000313" key="4">
    <source>
        <dbReference type="Proteomes" id="UP000014760"/>
    </source>
</evidence>
<feature type="non-terminal residue" evidence="2">
    <location>
        <position position="1"/>
    </location>
</feature>
<evidence type="ECO:0000313" key="2">
    <source>
        <dbReference type="EMBL" id="ELT96991.1"/>
    </source>
</evidence>
<accession>R7U003</accession>
<dbReference type="EMBL" id="AMQN01027818">
    <property type="status" value="NOT_ANNOTATED_CDS"/>
    <property type="molecule type" value="Genomic_DNA"/>
</dbReference>
<protein>
    <recommendedName>
        <fullName evidence="1">DDE-1 domain-containing protein</fullName>
    </recommendedName>
</protein>
<gene>
    <name evidence="2" type="ORF">CAPTEDRAFT_59258</name>
</gene>
<dbReference type="Pfam" id="PF03184">
    <property type="entry name" value="DDE_1"/>
    <property type="match status" value="1"/>
</dbReference>
<name>R7U003_CAPTE</name>
<feature type="non-terminal residue" evidence="2">
    <location>
        <position position="97"/>
    </location>
</feature>
<reference evidence="2 4" key="2">
    <citation type="journal article" date="2013" name="Nature">
        <title>Insights into bilaterian evolution from three spiralian genomes.</title>
        <authorList>
            <person name="Simakov O."/>
            <person name="Marletaz F."/>
            <person name="Cho S.J."/>
            <person name="Edsinger-Gonzales E."/>
            <person name="Havlak P."/>
            <person name="Hellsten U."/>
            <person name="Kuo D.H."/>
            <person name="Larsson T."/>
            <person name="Lv J."/>
            <person name="Arendt D."/>
            <person name="Savage R."/>
            <person name="Osoegawa K."/>
            <person name="de Jong P."/>
            <person name="Grimwood J."/>
            <person name="Chapman J.A."/>
            <person name="Shapiro H."/>
            <person name="Aerts A."/>
            <person name="Otillar R.P."/>
            <person name="Terry A.Y."/>
            <person name="Boore J.L."/>
            <person name="Grigoriev I.V."/>
            <person name="Lindberg D.R."/>
            <person name="Seaver E.C."/>
            <person name="Weisblat D.A."/>
            <person name="Putnam N.H."/>
            <person name="Rokhsar D.S."/>
        </authorList>
    </citation>
    <scope>NUCLEOTIDE SEQUENCE</scope>
    <source>
        <strain evidence="2 4">I ESC-2004</strain>
    </source>
</reference>